<feature type="transmembrane region" description="Helical" evidence="1">
    <location>
        <begin position="161"/>
        <end position="187"/>
    </location>
</feature>
<dbReference type="EMBL" id="MU150284">
    <property type="protein sequence ID" value="KAF9461413.1"/>
    <property type="molecule type" value="Genomic_DNA"/>
</dbReference>
<evidence type="ECO:0000313" key="4">
    <source>
        <dbReference type="Proteomes" id="UP000807353"/>
    </source>
</evidence>
<proteinExistence type="predicted"/>
<feature type="transmembrane region" description="Helical" evidence="1">
    <location>
        <begin position="51"/>
        <end position="75"/>
    </location>
</feature>
<feature type="transmembrane region" description="Helical" evidence="1">
    <location>
        <begin position="95"/>
        <end position="114"/>
    </location>
</feature>
<evidence type="ECO:0000256" key="1">
    <source>
        <dbReference type="SAM" id="Phobius"/>
    </source>
</evidence>
<evidence type="ECO:0000313" key="3">
    <source>
        <dbReference type="EMBL" id="KAF9461413.1"/>
    </source>
</evidence>
<evidence type="ECO:0000259" key="2">
    <source>
        <dbReference type="Pfam" id="PF20152"/>
    </source>
</evidence>
<keyword evidence="1" id="KW-0812">Transmembrane</keyword>
<keyword evidence="1" id="KW-0472">Membrane</keyword>
<organism evidence="3 4">
    <name type="scientific">Collybia nuda</name>
    <dbReference type="NCBI Taxonomy" id="64659"/>
    <lineage>
        <taxon>Eukaryota</taxon>
        <taxon>Fungi</taxon>
        <taxon>Dikarya</taxon>
        <taxon>Basidiomycota</taxon>
        <taxon>Agaricomycotina</taxon>
        <taxon>Agaricomycetes</taxon>
        <taxon>Agaricomycetidae</taxon>
        <taxon>Agaricales</taxon>
        <taxon>Tricholomatineae</taxon>
        <taxon>Clitocybaceae</taxon>
        <taxon>Collybia</taxon>
    </lineage>
</organism>
<dbReference type="PANTHER" id="PTHR40465:SF1">
    <property type="entry name" value="DUF6534 DOMAIN-CONTAINING PROTEIN"/>
    <property type="match status" value="1"/>
</dbReference>
<keyword evidence="4" id="KW-1185">Reference proteome</keyword>
<feature type="domain" description="DUF6534" evidence="2">
    <location>
        <begin position="173"/>
        <end position="217"/>
    </location>
</feature>
<dbReference type="Pfam" id="PF20152">
    <property type="entry name" value="DUF6534"/>
    <property type="match status" value="1"/>
</dbReference>
<feature type="transmembrane region" description="Helical" evidence="1">
    <location>
        <begin position="199"/>
        <end position="221"/>
    </location>
</feature>
<reference evidence="3" key="1">
    <citation type="submission" date="2020-11" db="EMBL/GenBank/DDBJ databases">
        <authorList>
            <consortium name="DOE Joint Genome Institute"/>
            <person name="Ahrendt S."/>
            <person name="Riley R."/>
            <person name="Andreopoulos W."/>
            <person name="Labutti K."/>
            <person name="Pangilinan J."/>
            <person name="Ruiz-Duenas F.J."/>
            <person name="Barrasa J.M."/>
            <person name="Sanchez-Garcia M."/>
            <person name="Camarero S."/>
            <person name="Miyauchi S."/>
            <person name="Serrano A."/>
            <person name="Linde D."/>
            <person name="Babiker R."/>
            <person name="Drula E."/>
            <person name="Ayuso-Fernandez I."/>
            <person name="Pacheco R."/>
            <person name="Padilla G."/>
            <person name="Ferreira P."/>
            <person name="Barriuso J."/>
            <person name="Kellner H."/>
            <person name="Castanera R."/>
            <person name="Alfaro M."/>
            <person name="Ramirez L."/>
            <person name="Pisabarro A.G."/>
            <person name="Kuo A."/>
            <person name="Tritt A."/>
            <person name="Lipzen A."/>
            <person name="He G."/>
            <person name="Yan M."/>
            <person name="Ng V."/>
            <person name="Cullen D."/>
            <person name="Martin F."/>
            <person name="Rosso M.-N."/>
            <person name="Henrissat B."/>
            <person name="Hibbett D."/>
            <person name="Martinez A.T."/>
            <person name="Grigoriev I.V."/>
        </authorList>
    </citation>
    <scope>NUCLEOTIDE SEQUENCE</scope>
    <source>
        <strain evidence="3">CBS 247.69</strain>
    </source>
</reference>
<sequence>MEPPTYDLLAAENIGFLIIGHAIGLVLFGAVILQGYTYYQTFSNDHLFLKSLTGVVLLMEIAHSFTITYMIYRYLVVLRGFTPNGPNSYELSTSIIPASIISTVVQGFFAFRIYRLSGTIYICAICWLLFLLRLVGTLALAAESFIDVPRVPNIVTIISEFQWLMGLVFIIGAVADVIITASLCYYLRQLTPCQQSTNLLIWAIRTGMVTSHLVWIIYVLYQMLNLRRELREKRVTEINAILQKDPTTETYESTIYNIDNV</sequence>
<feature type="transmembrane region" description="Helical" evidence="1">
    <location>
        <begin position="14"/>
        <end position="39"/>
    </location>
</feature>
<keyword evidence="1" id="KW-1133">Transmembrane helix</keyword>
<dbReference type="Proteomes" id="UP000807353">
    <property type="component" value="Unassembled WGS sequence"/>
</dbReference>
<dbReference type="AlphaFoldDB" id="A0A9P5Y326"/>
<dbReference type="OrthoDB" id="2929525at2759"/>
<name>A0A9P5Y326_9AGAR</name>
<feature type="transmembrane region" description="Helical" evidence="1">
    <location>
        <begin position="121"/>
        <end position="141"/>
    </location>
</feature>
<dbReference type="InterPro" id="IPR045339">
    <property type="entry name" value="DUF6534"/>
</dbReference>
<protein>
    <recommendedName>
        <fullName evidence="2">DUF6534 domain-containing protein</fullName>
    </recommendedName>
</protein>
<dbReference type="PANTHER" id="PTHR40465">
    <property type="entry name" value="CHROMOSOME 1, WHOLE GENOME SHOTGUN SEQUENCE"/>
    <property type="match status" value="1"/>
</dbReference>
<comment type="caution">
    <text evidence="3">The sequence shown here is derived from an EMBL/GenBank/DDBJ whole genome shotgun (WGS) entry which is preliminary data.</text>
</comment>
<accession>A0A9P5Y326</accession>
<gene>
    <name evidence="3" type="ORF">BDZ94DRAFT_1237666</name>
</gene>